<evidence type="ECO:0000256" key="5">
    <source>
        <dbReference type="RuleBase" id="RU368122"/>
    </source>
</evidence>
<dbReference type="InterPro" id="IPR049892">
    <property type="entry name" value="AA9"/>
</dbReference>
<comment type="domain">
    <text evidence="5">Has a modular structure: an endo-beta-1,4-glucanase catalytic module at the N-terminus, a linker rich in serines and threonines, and a C-terminal carbohydrate-binding module (CBM).</text>
</comment>
<evidence type="ECO:0000313" key="9">
    <source>
        <dbReference type="Proteomes" id="UP000813461"/>
    </source>
</evidence>
<feature type="chain" id="PRO_5035455668" description="AA9 family lytic polysaccharide monooxygenase" evidence="6">
    <location>
        <begin position="18"/>
        <end position="242"/>
    </location>
</feature>
<accession>A0A8K0QZ77</accession>
<evidence type="ECO:0000256" key="6">
    <source>
        <dbReference type="SAM" id="SignalP"/>
    </source>
</evidence>
<comment type="catalytic activity">
    <reaction evidence="5">
        <text>[(1-&gt;4)-beta-D-glucosyl]n+m + reduced acceptor + O2 = 4-dehydro-beta-D-glucosyl-[(1-&gt;4)-beta-D-glucosyl]n-1 + [(1-&gt;4)-beta-D-glucosyl]m + acceptor + H2O.</text>
        <dbReference type="EC" id="1.14.99.56"/>
    </reaction>
</comment>
<feature type="signal peptide" evidence="6">
    <location>
        <begin position="1"/>
        <end position="17"/>
    </location>
</feature>
<dbReference type="PANTHER" id="PTHR33353:SF13">
    <property type="entry name" value="ENDOGLUCANASE II"/>
    <property type="match status" value="1"/>
</dbReference>
<name>A0A8K0QZ77_9PLEO</name>
<dbReference type="InterPro" id="IPR005103">
    <property type="entry name" value="AA9_LPMO"/>
</dbReference>
<dbReference type="Proteomes" id="UP000813461">
    <property type="component" value="Unassembled WGS sequence"/>
</dbReference>
<dbReference type="CDD" id="cd21175">
    <property type="entry name" value="LPMO_AA9"/>
    <property type="match status" value="1"/>
</dbReference>
<evidence type="ECO:0000313" key="8">
    <source>
        <dbReference type="EMBL" id="KAH7076145.1"/>
    </source>
</evidence>
<evidence type="ECO:0000256" key="3">
    <source>
        <dbReference type="ARBA" id="ARBA00022525"/>
    </source>
</evidence>
<keyword evidence="6" id="KW-0732">Signal</keyword>
<proteinExistence type="predicted"/>
<keyword evidence="8" id="KW-0378">Hydrolase</keyword>
<keyword evidence="5" id="KW-0119">Carbohydrate metabolism</keyword>
<dbReference type="OrthoDB" id="5558646at2759"/>
<gene>
    <name evidence="8" type="ORF">FB567DRAFT_154682</name>
</gene>
<dbReference type="Gene3D" id="2.70.50.70">
    <property type="match status" value="1"/>
</dbReference>
<sequence>MKLNFLSIVALATTVSAHSIAQRISVNGQVQPLYSGVRVPSSNYPIQNVNDGDFACNKAIGHKDNNIITVPAGARVGALWGHVRGGAQYANDPDHPIAKSHKGPISYWLAKVDNAASTGTTGLQWFKVAHEGLANGKWAVDTMIEGGGWHYFTLPTCIAPGDYLLRVELLALHSASKQGEAQFYMSCAQIRVTGSGSNRGSNYVSFPGAYSANDPGILVGIYINGRPYPTSYSIPGPAPLRC</sequence>
<comment type="subcellular location">
    <subcellularLocation>
        <location evidence="2 5">Secreted</location>
    </subcellularLocation>
</comment>
<evidence type="ECO:0000256" key="4">
    <source>
        <dbReference type="ARBA" id="ARBA00023157"/>
    </source>
</evidence>
<evidence type="ECO:0000256" key="2">
    <source>
        <dbReference type="ARBA" id="ARBA00004613"/>
    </source>
</evidence>
<feature type="domain" description="Auxiliary Activity family 9 catalytic" evidence="7">
    <location>
        <begin position="18"/>
        <end position="225"/>
    </location>
</feature>
<evidence type="ECO:0000259" key="7">
    <source>
        <dbReference type="Pfam" id="PF03443"/>
    </source>
</evidence>
<comment type="cofactor">
    <cofactor evidence="1">
        <name>Cu(2+)</name>
        <dbReference type="ChEBI" id="CHEBI:29036"/>
    </cofactor>
</comment>
<reference evidence="8" key="1">
    <citation type="journal article" date="2021" name="Nat. Commun.">
        <title>Genetic determinants of endophytism in the Arabidopsis root mycobiome.</title>
        <authorList>
            <person name="Mesny F."/>
            <person name="Miyauchi S."/>
            <person name="Thiergart T."/>
            <person name="Pickel B."/>
            <person name="Atanasova L."/>
            <person name="Karlsson M."/>
            <person name="Huettel B."/>
            <person name="Barry K.W."/>
            <person name="Haridas S."/>
            <person name="Chen C."/>
            <person name="Bauer D."/>
            <person name="Andreopoulos W."/>
            <person name="Pangilinan J."/>
            <person name="LaButti K."/>
            <person name="Riley R."/>
            <person name="Lipzen A."/>
            <person name="Clum A."/>
            <person name="Drula E."/>
            <person name="Henrissat B."/>
            <person name="Kohler A."/>
            <person name="Grigoriev I.V."/>
            <person name="Martin F.M."/>
            <person name="Hacquard S."/>
        </authorList>
    </citation>
    <scope>NUCLEOTIDE SEQUENCE</scope>
    <source>
        <strain evidence="8">MPI-SDFR-AT-0120</strain>
    </source>
</reference>
<dbReference type="EMBL" id="JAGMVJ010000019">
    <property type="protein sequence ID" value="KAH7076145.1"/>
    <property type="molecule type" value="Genomic_DNA"/>
</dbReference>
<keyword evidence="3 5" id="KW-0964">Secreted</keyword>
<comment type="caution">
    <text evidence="8">The sequence shown here is derived from an EMBL/GenBank/DDBJ whole genome shotgun (WGS) entry which is preliminary data.</text>
</comment>
<dbReference type="PANTHER" id="PTHR33353">
    <property type="entry name" value="PUTATIVE (AFU_ORTHOLOGUE AFUA_1G12560)-RELATED"/>
    <property type="match status" value="1"/>
</dbReference>
<dbReference type="Pfam" id="PF03443">
    <property type="entry name" value="AA9"/>
    <property type="match status" value="1"/>
</dbReference>
<dbReference type="GO" id="GO:0005576">
    <property type="term" value="C:extracellular region"/>
    <property type="evidence" value="ECO:0007669"/>
    <property type="project" value="UniProtKB-SubCell"/>
</dbReference>
<protein>
    <recommendedName>
        <fullName evidence="5">AA9 family lytic polysaccharide monooxygenase</fullName>
        <ecNumber evidence="5">1.14.99.56</ecNumber>
    </recommendedName>
    <alternativeName>
        <fullName evidence="5">Endo-beta-1,4-glucanase</fullName>
    </alternativeName>
    <alternativeName>
        <fullName evidence="5">Glycosyl hydrolase 61 family protein</fullName>
    </alternativeName>
</protein>
<dbReference type="EC" id="1.14.99.56" evidence="5"/>
<keyword evidence="9" id="KW-1185">Reference proteome</keyword>
<comment type="function">
    <text evidence="5">Lytic polysaccharide monooxygenase (LMPO) that depolymerizes crystalline and amorphous polysaccharides via the oxidation of scissile alpha- or beta-(1-4)-glycosidic bonds, yielding C1 and/or C4 oxidation products. Catalysis by LPMOs requires the reduction of the active-site copper from Cu(II) to Cu(I) by a reducing agent and H(2)O(2) or O(2) as a cosubstrate.</text>
</comment>
<keyword evidence="4 5" id="KW-1015">Disulfide bond</keyword>
<keyword evidence="5" id="KW-0136">Cellulose degradation</keyword>
<dbReference type="GO" id="GO:0030248">
    <property type="term" value="F:cellulose binding"/>
    <property type="evidence" value="ECO:0007669"/>
    <property type="project" value="UniProtKB-UniRule"/>
</dbReference>
<dbReference type="AlphaFoldDB" id="A0A8K0QZ77"/>
<dbReference type="GO" id="GO:0030245">
    <property type="term" value="P:cellulose catabolic process"/>
    <property type="evidence" value="ECO:0007669"/>
    <property type="project" value="UniProtKB-UniRule"/>
</dbReference>
<evidence type="ECO:0000256" key="1">
    <source>
        <dbReference type="ARBA" id="ARBA00001973"/>
    </source>
</evidence>
<organism evidence="8 9">
    <name type="scientific">Paraphoma chrysanthemicola</name>
    <dbReference type="NCBI Taxonomy" id="798071"/>
    <lineage>
        <taxon>Eukaryota</taxon>
        <taxon>Fungi</taxon>
        <taxon>Dikarya</taxon>
        <taxon>Ascomycota</taxon>
        <taxon>Pezizomycotina</taxon>
        <taxon>Dothideomycetes</taxon>
        <taxon>Pleosporomycetidae</taxon>
        <taxon>Pleosporales</taxon>
        <taxon>Pleosporineae</taxon>
        <taxon>Phaeosphaeriaceae</taxon>
        <taxon>Paraphoma</taxon>
    </lineage>
</organism>
<dbReference type="GO" id="GO:0008810">
    <property type="term" value="F:cellulase activity"/>
    <property type="evidence" value="ECO:0007669"/>
    <property type="project" value="UniProtKB-UniRule"/>
</dbReference>
<keyword evidence="5" id="KW-0624">Polysaccharide degradation</keyword>